<evidence type="ECO:0000256" key="16">
    <source>
        <dbReference type="ARBA" id="ARBA00023098"/>
    </source>
</evidence>
<evidence type="ECO:0000256" key="5">
    <source>
        <dbReference type="ARBA" id="ARBA00022475"/>
    </source>
</evidence>
<sequence length="118" mass="12955">MPPKRTGLSRLIFATGYSINGLKAAFASEAAIRQECIAMLVLIPCAFYLDIQHVERLLLLFSLFIVFITELLNTAVEKLADHVSTDMHELIGKAKDIGSAAVFISLIMAATTWGIILF</sequence>
<dbReference type="GO" id="GO:0004143">
    <property type="term" value="F:ATP-dependent diacylglycerol kinase activity"/>
    <property type="evidence" value="ECO:0007669"/>
    <property type="project" value="UniProtKB-EC"/>
</dbReference>
<organism evidence="25 26">
    <name type="scientific">Alteromonas australica</name>
    <dbReference type="NCBI Taxonomy" id="589873"/>
    <lineage>
        <taxon>Bacteria</taxon>
        <taxon>Pseudomonadati</taxon>
        <taxon>Pseudomonadota</taxon>
        <taxon>Gammaproteobacteria</taxon>
        <taxon>Alteromonadales</taxon>
        <taxon>Alteromonadaceae</taxon>
        <taxon>Alteromonas/Salinimonas group</taxon>
        <taxon>Alteromonas</taxon>
    </lineage>
</organism>
<dbReference type="GO" id="GO:0005524">
    <property type="term" value="F:ATP binding"/>
    <property type="evidence" value="ECO:0007669"/>
    <property type="project" value="UniProtKB-KW"/>
</dbReference>
<feature type="transmembrane region" description="Helical" evidence="24">
    <location>
        <begin position="97"/>
        <end position="116"/>
    </location>
</feature>
<feature type="binding site" evidence="22">
    <location>
        <begin position="95"/>
        <end position="96"/>
    </location>
    <ligand>
        <name>ATP</name>
        <dbReference type="ChEBI" id="CHEBI:30616"/>
    </ligand>
</feature>
<evidence type="ECO:0000256" key="11">
    <source>
        <dbReference type="ARBA" id="ARBA00022741"/>
    </source>
</evidence>
<dbReference type="AlphaFoldDB" id="A0A075NZM5"/>
<dbReference type="Proteomes" id="UP000056090">
    <property type="component" value="Chromosome"/>
</dbReference>
<keyword evidence="9 24" id="KW-0812">Transmembrane</keyword>
<dbReference type="GO" id="GO:0046872">
    <property type="term" value="F:metal ion binding"/>
    <property type="evidence" value="ECO:0007669"/>
    <property type="project" value="UniProtKB-KW"/>
</dbReference>
<accession>A0A075NZM5</accession>
<evidence type="ECO:0000256" key="19">
    <source>
        <dbReference type="ARBA" id="ARBA00023264"/>
    </source>
</evidence>
<dbReference type="PANTHER" id="PTHR34299">
    <property type="entry name" value="DIACYLGLYCEROL KINASE"/>
    <property type="match status" value="1"/>
</dbReference>
<dbReference type="PANTHER" id="PTHR34299:SF1">
    <property type="entry name" value="DIACYLGLYCEROL KINASE"/>
    <property type="match status" value="1"/>
</dbReference>
<dbReference type="Gene3D" id="1.10.287.3610">
    <property type="match status" value="1"/>
</dbReference>
<keyword evidence="6" id="KW-0444">Lipid biosynthesis</keyword>
<feature type="binding site" evidence="21">
    <location>
        <begin position="31"/>
        <end position="35"/>
    </location>
    <ligand>
        <name>substrate</name>
    </ligand>
</feature>
<proteinExistence type="inferred from homology"/>
<evidence type="ECO:0000256" key="8">
    <source>
        <dbReference type="ARBA" id="ARBA00022679"/>
    </source>
</evidence>
<gene>
    <name evidence="25" type="ORF">EP13_10120</name>
</gene>
<dbReference type="InterPro" id="IPR000829">
    <property type="entry name" value="DAGK"/>
</dbReference>
<dbReference type="EC" id="2.7.1.107" evidence="3 24"/>
<keyword evidence="16 24" id="KW-0443">Lipid metabolism</keyword>
<comment type="cofactor">
    <cofactor evidence="23">
        <name>Mg(2+)</name>
        <dbReference type="ChEBI" id="CHEBI:18420"/>
    </cofactor>
    <text evidence="23">Mn(2+), Zn(2+), Cd(2+) and Co(2+) support activity to lesser extents.</text>
</comment>
<comment type="caution">
    <text evidence="24">Lacks conserved residue(s) required for the propagation of feature annotation.</text>
</comment>
<feature type="binding site" evidence="21">
    <location>
        <position position="70"/>
    </location>
    <ligand>
        <name>substrate</name>
    </ligand>
</feature>
<feature type="transmembrane region" description="Helical" evidence="24">
    <location>
        <begin position="57"/>
        <end position="76"/>
    </location>
</feature>
<feature type="binding site" evidence="22">
    <location>
        <position position="77"/>
    </location>
    <ligand>
        <name>ATP</name>
        <dbReference type="ChEBI" id="CHEBI:30616"/>
    </ligand>
</feature>
<feature type="binding site" evidence="22">
    <location>
        <position position="29"/>
    </location>
    <ligand>
        <name>ATP</name>
        <dbReference type="ChEBI" id="CHEBI:30616"/>
    </ligand>
</feature>
<keyword evidence="26" id="KW-1185">Reference proteome</keyword>
<protein>
    <recommendedName>
        <fullName evidence="4 24">Diacylglycerol kinase</fullName>
        <ecNumber evidence="3 24">2.7.1.107</ecNumber>
    </recommendedName>
</protein>
<keyword evidence="17 24" id="KW-0472">Membrane</keyword>
<dbReference type="GeneID" id="78255261"/>
<evidence type="ECO:0000313" key="26">
    <source>
        <dbReference type="Proteomes" id="UP000056090"/>
    </source>
</evidence>
<dbReference type="eggNOG" id="COG0818">
    <property type="taxonomic scope" value="Bacteria"/>
</dbReference>
<comment type="function">
    <text evidence="24">Catalyzes the ATP-dependent phosphorylation of sn-l,2-diacylglycerol (DAG) to phosphatidic acid. Involved in the recycling of diacylglycerol produced as a by-product during membrane-derived oligosaccharide (MDO) biosynthesis.</text>
</comment>
<evidence type="ECO:0000256" key="15">
    <source>
        <dbReference type="ARBA" id="ARBA00022989"/>
    </source>
</evidence>
<keyword evidence="19 24" id="KW-1208">Phospholipid metabolism</keyword>
<dbReference type="KEGG" id="aal:EP13_10120"/>
<reference evidence="25 26" key="1">
    <citation type="submission" date="2014-06" db="EMBL/GenBank/DDBJ databases">
        <title>Genomes of Alteromonas australica, a world apart.</title>
        <authorList>
            <person name="Gonzaga A."/>
            <person name="Lopez-Perez M."/>
            <person name="Rodriguez-Valera F."/>
        </authorList>
    </citation>
    <scope>NUCLEOTIDE SEQUENCE [LARGE SCALE GENOMIC DNA]</scope>
    <source>
        <strain evidence="25 26">H 17</strain>
    </source>
</reference>
<keyword evidence="14 23" id="KW-0460">Magnesium</keyword>
<evidence type="ECO:0000256" key="10">
    <source>
        <dbReference type="ARBA" id="ARBA00022723"/>
    </source>
</evidence>
<feature type="binding site" evidence="23">
    <location>
        <position position="29"/>
    </location>
    <ligand>
        <name>a divalent metal cation</name>
        <dbReference type="ChEBI" id="CHEBI:60240"/>
    </ligand>
</feature>
<keyword evidence="7 24" id="KW-0997">Cell inner membrane</keyword>
<evidence type="ECO:0000256" key="14">
    <source>
        <dbReference type="ARBA" id="ARBA00022842"/>
    </source>
</evidence>
<dbReference type="InterPro" id="IPR033718">
    <property type="entry name" value="DAGK_prok"/>
</dbReference>
<keyword evidence="15 24" id="KW-1133">Transmembrane helix</keyword>
<feature type="binding site" evidence="22">
    <location>
        <position position="10"/>
    </location>
    <ligand>
        <name>ATP</name>
        <dbReference type="ChEBI" id="CHEBI:30616"/>
    </ligand>
</feature>
<evidence type="ECO:0000256" key="7">
    <source>
        <dbReference type="ARBA" id="ARBA00022519"/>
    </source>
</evidence>
<feature type="binding site" evidence="23">
    <location>
        <position position="77"/>
    </location>
    <ligand>
        <name>a divalent metal cation</name>
        <dbReference type="ChEBI" id="CHEBI:60240"/>
    </ligand>
</feature>
<comment type="similarity">
    <text evidence="2 24">Belongs to the bacterial diacylglycerol kinase family.</text>
</comment>
<evidence type="ECO:0000256" key="6">
    <source>
        <dbReference type="ARBA" id="ARBA00022516"/>
    </source>
</evidence>
<dbReference type="RefSeq" id="WP_044057149.1">
    <property type="nucleotide sequence ID" value="NZ_CAJXAX010000039.1"/>
</dbReference>
<evidence type="ECO:0000256" key="3">
    <source>
        <dbReference type="ARBA" id="ARBA00012133"/>
    </source>
</evidence>
<evidence type="ECO:0000256" key="20">
    <source>
        <dbReference type="PIRSR" id="PIRSR600829-1"/>
    </source>
</evidence>
<feature type="active site" description="Proton acceptor" evidence="20">
    <location>
        <position position="70"/>
    </location>
</feature>
<evidence type="ECO:0000256" key="13">
    <source>
        <dbReference type="ARBA" id="ARBA00022840"/>
    </source>
</evidence>
<comment type="subcellular location">
    <subcellularLocation>
        <location evidence="1 24">Cell inner membrane</location>
        <topology evidence="1 24">Multi-pass membrane protein</topology>
    </subcellularLocation>
</comment>
<evidence type="ECO:0000256" key="21">
    <source>
        <dbReference type="PIRSR" id="PIRSR600829-2"/>
    </source>
</evidence>
<evidence type="ECO:0000256" key="18">
    <source>
        <dbReference type="ARBA" id="ARBA00023209"/>
    </source>
</evidence>
<evidence type="ECO:0000256" key="17">
    <source>
        <dbReference type="ARBA" id="ARBA00023136"/>
    </source>
</evidence>
<feature type="binding site" evidence="22">
    <location>
        <position position="17"/>
    </location>
    <ligand>
        <name>ATP</name>
        <dbReference type="ChEBI" id="CHEBI:30616"/>
    </ligand>
</feature>
<keyword evidence="10 23" id="KW-0479">Metal-binding</keyword>
<feature type="binding site" evidence="21">
    <location>
        <position position="99"/>
    </location>
    <ligand>
        <name>substrate</name>
    </ligand>
</feature>
<evidence type="ECO:0000313" key="25">
    <source>
        <dbReference type="EMBL" id="AIF99006.1"/>
    </source>
</evidence>
<keyword evidence="13 22" id="KW-0067">ATP-binding</keyword>
<dbReference type="InterPro" id="IPR036945">
    <property type="entry name" value="DAGK_sf"/>
</dbReference>
<keyword evidence="5" id="KW-1003">Cell membrane</keyword>
<dbReference type="EMBL" id="CP008849">
    <property type="protein sequence ID" value="AIF99006.1"/>
    <property type="molecule type" value="Genomic_DNA"/>
</dbReference>
<dbReference type="GO" id="GO:0006654">
    <property type="term" value="P:phosphatidic acid biosynthetic process"/>
    <property type="evidence" value="ECO:0007669"/>
    <property type="project" value="InterPro"/>
</dbReference>
<evidence type="ECO:0000256" key="22">
    <source>
        <dbReference type="PIRSR" id="PIRSR600829-3"/>
    </source>
</evidence>
<keyword evidence="12 24" id="KW-0418">Kinase</keyword>
<name>A0A075NZM5_9ALTE</name>
<keyword evidence="18" id="KW-0594">Phospholipid biosynthesis</keyword>
<evidence type="ECO:0000256" key="23">
    <source>
        <dbReference type="PIRSR" id="PIRSR600829-4"/>
    </source>
</evidence>
<evidence type="ECO:0000256" key="4">
    <source>
        <dbReference type="ARBA" id="ARBA00017575"/>
    </source>
</evidence>
<evidence type="ECO:0000256" key="2">
    <source>
        <dbReference type="ARBA" id="ARBA00005967"/>
    </source>
</evidence>
<evidence type="ECO:0000256" key="9">
    <source>
        <dbReference type="ARBA" id="ARBA00022692"/>
    </source>
</evidence>
<evidence type="ECO:0000256" key="24">
    <source>
        <dbReference type="RuleBase" id="RU363065"/>
    </source>
</evidence>
<evidence type="ECO:0000256" key="12">
    <source>
        <dbReference type="ARBA" id="ARBA00022777"/>
    </source>
</evidence>
<evidence type="ECO:0000256" key="1">
    <source>
        <dbReference type="ARBA" id="ARBA00004429"/>
    </source>
</evidence>
<feature type="binding site" evidence="21">
    <location>
        <position position="56"/>
    </location>
    <ligand>
        <name>substrate</name>
    </ligand>
</feature>
<comment type="catalytic activity">
    <reaction evidence="24">
        <text>a 1,2-diacyl-sn-glycerol + ATP = a 1,2-diacyl-sn-glycero-3-phosphate + ADP + H(+)</text>
        <dbReference type="Rhea" id="RHEA:10272"/>
        <dbReference type="ChEBI" id="CHEBI:15378"/>
        <dbReference type="ChEBI" id="CHEBI:17815"/>
        <dbReference type="ChEBI" id="CHEBI:30616"/>
        <dbReference type="ChEBI" id="CHEBI:58608"/>
        <dbReference type="ChEBI" id="CHEBI:456216"/>
        <dbReference type="EC" id="2.7.1.107"/>
    </reaction>
</comment>
<keyword evidence="11 22" id="KW-0547">Nucleotide-binding</keyword>
<dbReference type="Pfam" id="PF01219">
    <property type="entry name" value="DAGK_prokar"/>
    <property type="match status" value="1"/>
</dbReference>
<dbReference type="CDD" id="cd14264">
    <property type="entry name" value="DAGK_IM"/>
    <property type="match status" value="1"/>
</dbReference>
<feature type="binding site" evidence="21">
    <location>
        <position position="10"/>
    </location>
    <ligand>
        <name>substrate</name>
    </ligand>
</feature>
<dbReference type="GO" id="GO:0005886">
    <property type="term" value="C:plasma membrane"/>
    <property type="evidence" value="ECO:0007669"/>
    <property type="project" value="UniProtKB-SubCell"/>
</dbReference>
<keyword evidence="8 24" id="KW-0808">Transferase</keyword>